<evidence type="ECO:0000313" key="1">
    <source>
        <dbReference type="Proteomes" id="UP000025227"/>
    </source>
</evidence>
<dbReference type="Proteomes" id="UP000025227">
    <property type="component" value="Unplaced"/>
</dbReference>
<protein>
    <submittedName>
        <fullName evidence="2">Uncharacterized protein</fullName>
    </submittedName>
</protein>
<keyword evidence="1" id="KW-1185">Reference proteome</keyword>
<reference evidence="2" key="1">
    <citation type="submission" date="2020-12" db="UniProtKB">
        <authorList>
            <consortium name="WormBaseParasite"/>
        </authorList>
    </citation>
    <scope>IDENTIFICATION</scope>
    <source>
        <strain evidence="2">MHco3</strain>
    </source>
</reference>
<accession>A0A7I4YHZ1</accession>
<dbReference type="WBParaSite" id="HCON_00096010-00001">
    <property type="protein sequence ID" value="HCON_00096010-00001"/>
    <property type="gene ID" value="HCON_00096010"/>
</dbReference>
<dbReference type="AlphaFoldDB" id="A0A7I4YHZ1"/>
<evidence type="ECO:0000313" key="2">
    <source>
        <dbReference type="WBParaSite" id="HCON_00096010-00001"/>
    </source>
</evidence>
<dbReference type="OrthoDB" id="5849309at2759"/>
<organism evidence="1 2">
    <name type="scientific">Haemonchus contortus</name>
    <name type="common">Barber pole worm</name>
    <dbReference type="NCBI Taxonomy" id="6289"/>
    <lineage>
        <taxon>Eukaryota</taxon>
        <taxon>Metazoa</taxon>
        <taxon>Ecdysozoa</taxon>
        <taxon>Nematoda</taxon>
        <taxon>Chromadorea</taxon>
        <taxon>Rhabditida</taxon>
        <taxon>Rhabditina</taxon>
        <taxon>Rhabditomorpha</taxon>
        <taxon>Strongyloidea</taxon>
        <taxon>Trichostrongylidae</taxon>
        <taxon>Haemonchus</taxon>
    </lineage>
</organism>
<name>A0A7I4YHZ1_HAECO</name>
<proteinExistence type="predicted"/>
<sequence>MSTHTIHSTSQFQKPSHLQWTYGATSADSLQVTKRRPSVRTLELIRQRGIARAAGNHQLRSELAKLCREAITEDLEKRRATVLSEVAWASKSIRKARRSFANYKTKMTSLRRADGIGTASRRGIEEVTSTRISSTATSTCLPNILGKTYVSLHRFSLPKHHHAITSTMNCTVQYNQSRARCYKT</sequence>